<gene>
    <name evidence="1" type="ORF">HPB50_019481</name>
</gene>
<proteinExistence type="predicted"/>
<dbReference type="EMBL" id="CM023484">
    <property type="protein sequence ID" value="KAH6934014.1"/>
    <property type="molecule type" value="Genomic_DNA"/>
</dbReference>
<organism evidence="1 2">
    <name type="scientific">Hyalomma asiaticum</name>
    <name type="common">Tick</name>
    <dbReference type="NCBI Taxonomy" id="266040"/>
    <lineage>
        <taxon>Eukaryota</taxon>
        <taxon>Metazoa</taxon>
        <taxon>Ecdysozoa</taxon>
        <taxon>Arthropoda</taxon>
        <taxon>Chelicerata</taxon>
        <taxon>Arachnida</taxon>
        <taxon>Acari</taxon>
        <taxon>Parasitiformes</taxon>
        <taxon>Ixodida</taxon>
        <taxon>Ixodoidea</taxon>
        <taxon>Ixodidae</taxon>
        <taxon>Hyalomminae</taxon>
        <taxon>Hyalomma</taxon>
    </lineage>
</organism>
<evidence type="ECO:0000313" key="2">
    <source>
        <dbReference type="Proteomes" id="UP000821845"/>
    </source>
</evidence>
<dbReference type="Proteomes" id="UP000821845">
    <property type="component" value="Chromosome 4"/>
</dbReference>
<accession>A0ACB7SMY3</accession>
<sequence>MWSSASKRSRSHPGRRWVGILTRSPAPGGSVPSAFSRFSPGFDSTSRWDDGTTTSANSEAEFSVCRREPDVHSRQETLDGRNPAQQIDRKLGARDDQGKRAGRVAIPLSKF</sequence>
<protein>
    <submittedName>
        <fullName evidence="1">Uncharacterized protein</fullName>
    </submittedName>
</protein>
<comment type="caution">
    <text evidence="1">The sequence shown here is derived from an EMBL/GenBank/DDBJ whole genome shotgun (WGS) entry which is preliminary data.</text>
</comment>
<keyword evidence="2" id="KW-1185">Reference proteome</keyword>
<reference evidence="1" key="1">
    <citation type="submission" date="2020-05" db="EMBL/GenBank/DDBJ databases">
        <title>Large-scale comparative analyses of tick genomes elucidate their genetic diversity and vector capacities.</title>
        <authorList>
            <person name="Jia N."/>
            <person name="Wang J."/>
            <person name="Shi W."/>
            <person name="Du L."/>
            <person name="Sun Y."/>
            <person name="Zhan W."/>
            <person name="Jiang J."/>
            <person name="Wang Q."/>
            <person name="Zhang B."/>
            <person name="Ji P."/>
            <person name="Sakyi L.B."/>
            <person name="Cui X."/>
            <person name="Yuan T."/>
            <person name="Jiang B."/>
            <person name="Yang W."/>
            <person name="Lam T.T.-Y."/>
            <person name="Chang Q."/>
            <person name="Ding S."/>
            <person name="Wang X."/>
            <person name="Zhu J."/>
            <person name="Ruan X."/>
            <person name="Zhao L."/>
            <person name="Wei J."/>
            <person name="Que T."/>
            <person name="Du C."/>
            <person name="Cheng J."/>
            <person name="Dai P."/>
            <person name="Han X."/>
            <person name="Huang E."/>
            <person name="Gao Y."/>
            <person name="Liu J."/>
            <person name="Shao H."/>
            <person name="Ye R."/>
            <person name="Li L."/>
            <person name="Wei W."/>
            <person name="Wang X."/>
            <person name="Wang C."/>
            <person name="Yang T."/>
            <person name="Huo Q."/>
            <person name="Li W."/>
            <person name="Guo W."/>
            <person name="Chen H."/>
            <person name="Zhou L."/>
            <person name="Ni X."/>
            <person name="Tian J."/>
            <person name="Zhou Y."/>
            <person name="Sheng Y."/>
            <person name="Liu T."/>
            <person name="Pan Y."/>
            <person name="Xia L."/>
            <person name="Li J."/>
            <person name="Zhao F."/>
            <person name="Cao W."/>
        </authorList>
    </citation>
    <scope>NUCLEOTIDE SEQUENCE</scope>
    <source>
        <strain evidence="1">Hyas-2018</strain>
    </source>
</reference>
<evidence type="ECO:0000313" key="1">
    <source>
        <dbReference type="EMBL" id="KAH6934014.1"/>
    </source>
</evidence>
<name>A0ACB7SMY3_HYAAI</name>